<keyword evidence="4" id="KW-1185">Reference proteome</keyword>
<protein>
    <submittedName>
        <fullName evidence="3">Putative secreted protein (Por secretion system target)</fullName>
    </submittedName>
</protein>
<evidence type="ECO:0000313" key="4">
    <source>
        <dbReference type="Proteomes" id="UP000295455"/>
    </source>
</evidence>
<dbReference type="Pfam" id="PF18962">
    <property type="entry name" value="Por_Secre_tail"/>
    <property type="match status" value="1"/>
</dbReference>
<proteinExistence type="predicted"/>
<sequence>MKGYIILLSLILFLKVNSQERPFYIGHSLVNSNMPKMVNDLAVDAGLTTNYGIQIINGSPLQWNYNNAASAEGTPYTTAFPNGNFNNLVVTEAVPLQNHLTWSDTYLYANNFYNYAKNNNNNNPVKFFIYETWHCINTGLTGCEYDNSANSNTLWHPRLQADFSLWTGIVDYVKNENPTDTDIWMVPAGQAFYNLTTQINNGNVSGITSFTDLFVDDIHLNNKGNYFIACVMYATIFKQSPFGLTTNINNTYGSAFTDMPTQAQAEIMQQVAWNTVSTLSTWTGVSTLSNNSFHKSTISVYPSPSNHFITIELPNVLKNEKVKIYNTLGQLIEEIPLKSPSEELNISHLAGGLYYLVINNYEVVKFVKN</sequence>
<keyword evidence="1" id="KW-0732">Signal</keyword>
<dbReference type="Proteomes" id="UP000295455">
    <property type="component" value="Unassembled WGS sequence"/>
</dbReference>
<reference evidence="3 4" key="1">
    <citation type="submission" date="2019-03" db="EMBL/GenBank/DDBJ databases">
        <title>Genomic Encyclopedia of Type Strains, Phase IV (KMG-IV): sequencing the most valuable type-strain genomes for metagenomic binning, comparative biology and taxonomic classification.</title>
        <authorList>
            <person name="Goeker M."/>
        </authorList>
    </citation>
    <scope>NUCLEOTIDE SEQUENCE [LARGE SCALE GENOMIC DNA]</scope>
    <source>
        <strain evidence="3 4">DSM 18792</strain>
    </source>
</reference>
<comment type="caution">
    <text evidence="3">The sequence shown here is derived from an EMBL/GenBank/DDBJ whole genome shotgun (WGS) entry which is preliminary data.</text>
</comment>
<evidence type="ECO:0000256" key="1">
    <source>
        <dbReference type="ARBA" id="ARBA00022729"/>
    </source>
</evidence>
<dbReference type="InterPro" id="IPR036514">
    <property type="entry name" value="SGNH_hydro_sf"/>
</dbReference>
<dbReference type="Gene3D" id="3.40.50.1110">
    <property type="entry name" value="SGNH hydrolase"/>
    <property type="match status" value="1"/>
</dbReference>
<dbReference type="InterPro" id="IPR026444">
    <property type="entry name" value="Secre_tail"/>
</dbReference>
<dbReference type="OrthoDB" id="1403372at2"/>
<organism evidence="3 4">
    <name type="scientific">Mariniflexile fucanivorans</name>
    <dbReference type="NCBI Taxonomy" id="264023"/>
    <lineage>
        <taxon>Bacteria</taxon>
        <taxon>Pseudomonadati</taxon>
        <taxon>Bacteroidota</taxon>
        <taxon>Flavobacteriia</taxon>
        <taxon>Flavobacteriales</taxon>
        <taxon>Flavobacteriaceae</taxon>
        <taxon>Mariniflexile</taxon>
    </lineage>
</organism>
<dbReference type="GO" id="GO:0016788">
    <property type="term" value="F:hydrolase activity, acting on ester bonds"/>
    <property type="evidence" value="ECO:0007669"/>
    <property type="project" value="UniProtKB-ARBA"/>
</dbReference>
<accession>A0A4R1RRP3</accession>
<dbReference type="AlphaFoldDB" id="A0A4R1RRP3"/>
<gene>
    <name evidence="3" type="ORF">EV196_101535</name>
</gene>
<dbReference type="NCBIfam" id="TIGR04183">
    <property type="entry name" value="Por_Secre_tail"/>
    <property type="match status" value="1"/>
</dbReference>
<dbReference type="RefSeq" id="WP_132214588.1">
    <property type="nucleotide sequence ID" value="NZ_OX156936.1"/>
</dbReference>
<dbReference type="EMBL" id="SLUP01000001">
    <property type="protein sequence ID" value="TCL69103.1"/>
    <property type="molecule type" value="Genomic_DNA"/>
</dbReference>
<name>A0A4R1RRP3_9FLAO</name>
<feature type="domain" description="Secretion system C-terminal sorting" evidence="2">
    <location>
        <begin position="300"/>
        <end position="362"/>
    </location>
</feature>
<evidence type="ECO:0000313" key="3">
    <source>
        <dbReference type="EMBL" id="TCL69103.1"/>
    </source>
</evidence>
<evidence type="ECO:0000259" key="2">
    <source>
        <dbReference type="Pfam" id="PF18962"/>
    </source>
</evidence>